<dbReference type="AlphaFoldDB" id="A0A6G1KPS3"/>
<dbReference type="Proteomes" id="UP000799428">
    <property type="component" value="Unassembled WGS sequence"/>
</dbReference>
<accession>A0A6G1KPS3</accession>
<feature type="compositionally biased region" description="Basic and acidic residues" evidence="1">
    <location>
        <begin position="38"/>
        <end position="48"/>
    </location>
</feature>
<protein>
    <submittedName>
        <fullName evidence="2">Uncharacterized protein</fullName>
    </submittedName>
</protein>
<name>A0A6G1KPS3_9PLEO</name>
<feature type="region of interest" description="Disordered" evidence="1">
    <location>
        <begin position="28"/>
        <end position="48"/>
    </location>
</feature>
<reference evidence="2" key="1">
    <citation type="journal article" date="2020" name="Stud. Mycol.">
        <title>101 Dothideomycetes genomes: a test case for predicting lifestyles and emergence of pathogens.</title>
        <authorList>
            <person name="Haridas S."/>
            <person name="Albert R."/>
            <person name="Binder M."/>
            <person name="Bloem J."/>
            <person name="Labutti K."/>
            <person name="Salamov A."/>
            <person name="Andreopoulos B."/>
            <person name="Baker S."/>
            <person name="Barry K."/>
            <person name="Bills G."/>
            <person name="Bluhm B."/>
            <person name="Cannon C."/>
            <person name="Castanera R."/>
            <person name="Culley D."/>
            <person name="Daum C."/>
            <person name="Ezra D."/>
            <person name="Gonzalez J."/>
            <person name="Henrissat B."/>
            <person name="Kuo A."/>
            <person name="Liang C."/>
            <person name="Lipzen A."/>
            <person name="Lutzoni F."/>
            <person name="Magnuson J."/>
            <person name="Mondo S."/>
            <person name="Nolan M."/>
            <person name="Ohm R."/>
            <person name="Pangilinan J."/>
            <person name="Park H.-J."/>
            <person name="Ramirez L."/>
            <person name="Alfaro M."/>
            <person name="Sun H."/>
            <person name="Tritt A."/>
            <person name="Yoshinaga Y."/>
            <person name="Zwiers L.-H."/>
            <person name="Turgeon B."/>
            <person name="Goodwin S."/>
            <person name="Spatafora J."/>
            <person name="Crous P."/>
            <person name="Grigoriev I."/>
        </authorList>
    </citation>
    <scope>NUCLEOTIDE SEQUENCE</scope>
    <source>
        <strain evidence="2">CBS 279.74</strain>
    </source>
</reference>
<gene>
    <name evidence="2" type="ORF">K504DRAFT_496738</name>
</gene>
<evidence type="ECO:0000313" key="2">
    <source>
        <dbReference type="EMBL" id="KAF2714838.1"/>
    </source>
</evidence>
<sequence>MSLNELLQYGPTCQCITLIKETNSNAQHMSALPTGSDKGSHAEHNVESKKAGPLGLAAHVTHNAQGGLMTAGGNRSMRASPKSSSISPQLTRKNLLEAWMLNQS</sequence>
<keyword evidence="3" id="KW-1185">Reference proteome</keyword>
<evidence type="ECO:0000256" key="1">
    <source>
        <dbReference type="SAM" id="MobiDB-lite"/>
    </source>
</evidence>
<proteinExistence type="predicted"/>
<feature type="region of interest" description="Disordered" evidence="1">
    <location>
        <begin position="66"/>
        <end position="89"/>
    </location>
</feature>
<evidence type="ECO:0000313" key="3">
    <source>
        <dbReference type="Proteomes" id="UP000799428"/>
    </source>
</evidence>
<organism evidence="2 3">
    <name type="scientific">Pleomassaria siparia CBS 279.74</name>
    <dbReference type="NCBI Taxonomy" id="1314801"/>
    <lineage>
        <taxon>Eukaryota</taxon>
        <taxon>Fungi</taxon>
        <taxon>Dikarya</taxon>
        <taxon>Ascomycota</taxon>
        <taxon>Pezizomycotina</taxon>
        <taxon>Dothideomycetes</taxon>
        <taxon>Pleosporomycetidae</taxon>
        <taxon>Pleosporales</taxon>
        <taxon>Pleomassariaceae</taxon>
        <taxon>Pleomassaria</taxon>
    </lineage>
</organism>
<dbReference type="EMBL" id="MU005764">
    <property type="protein sequence ID" value="KAF2714838.1"/>
    <property type="molecule type" value="Genomic_DNA"/>
</dbReference>